<reference evidence="2 3" key="1">
    <citation type="journal article" date="2024" name="Commun. Biol.">
        <title>Comparative genomic analysis of thermophilic fungi reveals convergent evolutionary adaptations and gene losses.</title>
        <authorList>
            <person name="Steindorff A.S."/>
            <person name="Aguilar-Pontes M.V."/>
            <person name="Robinson A.J."/>
            <person name="Andreopoulos B."/>
            <person name="LaButti K."/>
            <person name="Kuo A."/>
            <person name="Mondo S."/>
            <person name="Riley R."/>
            <person name="Otillar R."/>
            <person name="Haridas S."/>
            <person name="Lipzen A."/>
            <person name="Grimwood J."/>
            <person name="Schmutz J."/>
            <person name="Clum A."/>
            <person name="Reid I.D."/>
            <person name="Moisan M.C."/>
            <person name="Butler G."/>
            <person name="Nguyen T.T.M."/>
            <person name="Dewar K."/>
            <person name="Conant G."/>
            <person name="Drula E."/>
            <person name="Henrissat B."/>
            <person name="Hansel C."/>
            <person name="Singer S."/>
            <person name="Hutchinson M.I."/>
            <person name="de Vries R.P."/>
            <person name="Natvig D.O."/>
            <person name="Powell A.J."/>
            <person name="Tsang A."/>
            <person name="Grigoriev I.V."/>
        </authorList>
    </citation>
    <scope>NUCLEOTIDE SEQUENCE [LARGE SCALE GENOMIC DNA]</scope>
    <source>
        <strain evidence="2 3">ATCC 22073</strain>
    </source>
</reference>
<proteinExistence type="predicted"/>
<organism evidence="2 3">
    <name type="scientific">Remersonia thermophila</name>
    <dbReference type="NCBI Taxonomy" id="72144"/>
    <lineage>
        <taxon>Eukaryota</taxon>
        <taxon>Fungi</taxon>
        <taxon>Dikarya</taxon>
        <taxon>Ascomycota</taxon>
        <taxon>Pezizomycotina</taxon>
        <taxon>Sordariomycetes</taxon>
        <taxon>Sordariomycetidae</taxon>
        <taxon>Sordariales</taxon>
        <taxon>Sordariales incertae sedis</taxon>
        <taxon>Remersonia</taxon>
    </lineage>
</organism>
<evidence type="ECO:0008006" key="4">
    <source>
        <dbReference type="Google" id="ProtNLM"/>
    </source>
</evidence>
<dbReference type="CDD" id="cd00920">
    <property type="entry name" value="Cupredoxin"/>
    <property type="match status" value="2"/>
</dbReference>
<dbReference type="InterPro" id="IPR008972">
    <property type="entry name" value="Cupredoxin"/>
</dbReference>
<dbReference type="InterPro" id="IPR052953">
    <property type="entry name" value="Ser-rich/MCO-related"/>
</dbReference>
<dbReference type="Gene3D" id="2.60.40.420">
    <property type="entry name" value="Cupredoxins - blue copper proteins"/>
    <property type="match status" value="2"/>
</dbReference>
<gene>
    <name evidence="2" type="ORF">VTJ83DRAFT_4484</name>
</gene>
<feature type="region of interest" description="Disordered" evidence="1">
    <location>
        <begin position="307"/>
        <end position="372"/>
    </location>
</feature>
<dbReference type="SUPFAM" id="SSF49503">
    <property type="entry name" value="Cupredoxins"/>
    <property type="match status" value="2"/>
</dbReference>
<evidence type="ECO:0000256" key="1">
    <source>
        <dbReference type="SAM" id="MobiDB-lite"/>
    </source>
</evidence>
<dbReference type="PANTHER" id="PTHR34883:SF15">
    <property type="entry name" value="EXTRACELLULAR SERINE-RICH PROTEIN"/>
    <property type="match status" value="1"/>
</dbReference>
<comment type="caution">
    <text evidence="2">The sequence shown here is derived from an EMBL/GenBank/DDBJ whole genome shotgun (WGS) entry which is preliminary data.</text>
</comment>
<dbReference type="EMBL" id="JAZGUE010000004">
    <property type="protein sequence ID" value="KAL2267207.1"/>
    <property type="molecule type" value="Genomic_DNA"/>
</dbReference>
<dbReference type="RefSeq" id="XP_070865934.1">
    <property type="nucleotide sequence ID" value="XM_071010978.1"/>
</dbReference>
<dbReference type="GeneID" id="98125622"/>
<protein>
    <recommendedName>
        <fullName evidence="4">Blue (type 1) copper domain-containing protein</fullName>
    </recommendedName>
</protein>
<dbReference type="Proteomes" id="UP001600064">
    <property type="component" value="Unassembled WGS sequence"/>
</dbReference>
<feature type="compositionally biased region" description="Low complexity" evidence="1">
    <location>
        <begin position="335"/>
        <end position="348"/>
    </location>
</feature>
<evidence type="ECO:0000313" key="2">
    <source>
        <dbReference type="EMBL" id="KAL2267207.1"/>
    </source>
</evidence>
<sequence length="676" mass="71078">MRSTARVVVPLLAASARAAHYEVTVGQGGQLRFDPEVVHASIGDTIRYNFFAKNHSLVESSFAAPCEPLEEGIFSGFVPTDSENTPSATSFTVTVRDTKPHWLYCSQGKHCQSGMAHVINPPASGNNLAGYKSAAADVAVTRSPAGRSPKGGIRRVDVEVGKDGKLEFSPKEIREPLGTVVRFSFHPKNHTVTQAAFDKPCQPLGEGGFHSGFIPVSTSPSGAVFEIDISKEGPMWFYCGQGAHCQTGMVGVINPPANNPERNLDAFISAAKSAPTTTTPDAAPLVGIFNVNGTTVTNFKGPVMPLNIDTDPNDAPTTTAFTHATTSPLNHPPATTTTTSNSSSSSSTHKPPISSQTLPADPADIPPWSLPHAGAGKPARYNWAPSLSRPAAESLSLTFRIEDVLLHLLWEGSARLEPNGSWAGALPPALVDTVAAWTAQSLVQRATAAEVLRRYGHPVPEGCAYRLPPASPDGTDGAGGEVGGGVGPFLTALAELSAAAIGALVDASARVAEADPFLVPLLATQVGAKSRAAGVINMMQSRMASVAPREGPLPAALAWSFVASRFVQECPGGLPEKPWPVLALAGNQVDEDGFVVSVDLEYEDAAGGDRWVAWMGPWGLLEFTKVTESEGRKTAPVPEGWLGQVWIAVVSKKDVDMAELHSHMVAGPALAWVTEL</sequence>
<accession>A0ABR4DAA0</accession>
<feature type="compositionally biased region" description="Low complexity" evidence="1">
    <location>
        <begin position="309"/>
        <end position="326"/>
    </location>
</feature>
<evidence type="ECO:0000313" key="3">
    <source>
        <dbReference type="Proteomes" id="UP001600064"/>
    </source>
</evidence>
<dbReference type="PANTHER" id="PTHR34883">
    <property type="entry name" value="SERINE-RICH PROTEIN, PUTATIVE-RELATED-RELATED"/>
    <property type="match status" value="1"/>
</dbReference>
<keyword evidence="3" id="KW-1185">Reference proteome</keyword>
<name>A0ABR4DAA0_9PEZI</name>